<protein>
    <recommendedName>
        <fullName evidence="2">TadE-like domain-containing protein</fullName>
    </recommendedName>
</protein>
<feature type="transmembrane region" description="Helical" evidence="1">
    <location>
        <begin position="21"/>
        <end position="48"/>
    </location>
</feature>
<gene>
    <name evidence="3" type="ORF">MPOCJGCO_1961</name>
</gene>
<comment type="caution">
    <text evidence="3">The sequence shown here is derived from an EMBL/GenBank/DDBJ whole genome shotgun (WGS) entry which is preliminary data.</text>
</comment>
<name>A0ABQ4TY76_9HYPH</name>
<dbReference type="Proteomes" id="UP001055057">
    <property type="component" value="Unassembled WGS sequence"/>
</dbReference>
<organism evidence="3 4">
    <name type="scientific">Methylobacterium trifolii</name>
    <dbReference type="NCBI Taxonomy" id="1003092"/>
    <lineage>
        <taxon>Bacteria</taxon>
        <taxon>Pseudomonadati</taxon>
        <taxon>Pseudomonadota</taxon>
        <taxon>Alphaproteobacteria</taxon>
        <taxon>Hyphomicrobiales</taxon>
        <taxon>Methylobacteriaceae</taxon>
        <taxon>Methylobacterium</taxon>
    </lineage>
</organism>
<keyword evidence="1" id="KW-0472">Membrane</keyword>
<reference evidence="3" key="2">
    <citation type="submission" date="2021-08" db="EMBL/GenBank/DDBJ databases">
        <authorList>
            <person name="Tani A."/>
            <person name="Ola A."/>
            <person name="Ogura Y."/>
            <person name="Katsura K."/>
            <person name="Hayashi T."/>
        </authorList>
    </citation>
    <scope>NUCLEOTIDE SEQUENCE</scope>
    <source>
        <strain evidence="3">DSM 23632</strain>
    </source>
</reference>
<evidence type="ECO:0000259" key="2">
    <source>
        <dbReference type="Pfam" id="PF07811"/>
    </source>
</evidence>
<keyword evidence="4" id="KW-1185">Reference proteome</keyword>
<evidence type="ECO:0000313" key="3">
    <source>
        <dbReference type="EMBL" id="GJE59859.1"/>
    </source>
</evidence>
<evidence type="ECO:0000256" key="1">
    <source>
        <dbReference type="SAM" id="Phobius"/>
    </source>
</evidence>
<accession>A0ABQ4TY76</accession>
<feature type="domain" description="TadE-like" evidence="2">
    <location>
        <begin position="23"/>
        <end position="64"/>
    </location>
</feature>
<reference evidence="3" key="1">
    <citation type="journal article" date="2021" name="Front. Microbiol.">
        <title>Comprehensive Comparative Genomics and Phenotyping of Methylobacterium Species.</title>
        <authorList>
            <person name="Alessa O."/>
            <person name="Ogura Y."/>
            <person name="Fujitani Y."/>
            <person name="Takami H."/>
            <person name="Hayashi T."/>
            <person name="Sahin N."/>
            <person name="Tani A."/>
        </authorList>
    </citation>
    <scope>NUCLEOTIDE SEQUENCE</scope>
    <source>
        <strain evidence="3">DSM 23632</strain>
    </source>
</reference>
<keyword evidence="1" id="KW-1133">Transmembrane helix</keyword>
<dbReference type="Pfam" id="PF07811">
    <property type="entry name" value="TadE"/>
    <property type="match status" value="1"/>
</dbReference>
<proteinExistence type="predicted"/>
<sequence>MRGSRQRMGLTRRAPSLCRDASGAVAVEFAILVWPVILLLVGILQLGLYQYTQVQLGNALFDAASGPSEELGLLTGNATTYKTTVCTRIRILPLATCKANLLVEMQVLSTVSTTATAITGTTFNAGASNNALLLRAGIPAIRILPFLPVMWAKGSVVFRRP</sequence>
<dbReference type="InterPro" id="IPR012495">
    <property type="entry name" value="TadE-like_dom"/>
</dbReference>
<evidence type="ECO:0000313" key="4">
    <source>
        <dbReference type="Proteomes" id="UP001055057"/>
    </source>
</evidence>
<keyword evidence="1" id="KW-0812">Transmembrane</keyword>
<dbReference type="EMBL" id="BPRB01000099">
    <property type="protein sequence ID" value="GJE59859.1"/>
    <property type="molecule type" value="Genomic_DNA"/>
</dbReference>